<dbReference type="InterPro" id="IPR051909">
    <property type="entry name" value="MFP_Cation_Efflux"/>
</dbReference>
<evidence type="ECO:0000256" key="1">
    <source>
        <dbReference type="ARBA" id="ARBA00009477"/>
    </source>
</evidence>
<dbReference type="Gene3D" id="2.40.420.20">
    <property type="match status" value="1"/>
</dbReference>
<feature type="compositionally biased region" description="Basic and acidic residues" evidence="3">
    <location>
        <begin position="306"/>
        <end position="315"/>
    </location>
</feature>
<evidence type="ECO:0000259" key="4">
    <source>
        <dbReference type="Pfam" id="PF25954"/>
    </source>
</evidence>
<dbReference type="AlphaFoldDB" id="A0A927IH88"/>
<keyword evidence="8" id="KW-1185">Reference proteome</keyword>
<comment type="caution">
    <text evidence="7">The sequence shown here is derived from an EMBL/GenBank/DDBJ whole genome shotgun (WGS) entry which is preliminary data.</text>
</comment>
<evidence type="ECO:0000313" key="8">
    <source>
        <dbReference type="Proteomes" id="UP000622317"/>
    </source>
</evidence>
<feature type="compositionally biased region" description="Basic and acidic residues" evidence="3">
    <location>
        <begin position="324"/>
        <end position="337"/>
    </location>
</feature>
<name>A0A927IH88_9BACT</name>
<dbReference type="InterPro" id="IPR058649">
    <property type="entry name" value="CzcB_C"/>
</dbReference>
<dbReference type="RefSeq" id="WP_191617072.1">
    <property type="nucleotide sequence ID" value="NZ_JACYFG010000024.1"/>
</dbReference>
<dbReference type="EMBL" id="JACYFG010000024">
    <property type="protein sequence ID" value="MBD5779941.1"/>
    <property type="molecule type" value="Genomic_DNA"/>
</dbReference>
<dbReference type="Proteomes" id="UP000622317">
    <property type="component" value="Unassembled WGS sequence"/>
</dbReference>
<sequence length="374" mass="40060">MKFSALIGISCILAQQLGAAAGDSNLIILDATGVRNLGIETVEAVERDFESTVFAIGRIEEIPSSRSVLSSRIPGRIVSLSVFEGDSVSEGQILAKVESRQLGNPPPTIELKAPQAGLVVNSHVRLGQPVEPDSELLDISDRSRMWAVAKIPEQEAAQVELGSLAHIRVPALGGELIEATLYRFGVDADRQAGAVEGIFVLENPEGNLKPGMRAEFSIVLEKRNNVMTIPRESVQGDPSGRVVFVRDFELPNAFVRAPVVLGEQNDRFVEVLAGLFPGDEVVTRGSYSLAFAGGGSGISLKEALDAAHGHEHNEDGSEMTPEQRPARQGEKAGAHGHEHHGEVGRWLLFYAIGMTVLCAFLGQRLLGRSKPGKG</sequence>
<dbReference type="Gene3D" id="2.40.50.100">
    <property type="match status" value="1"/>
</dbReference>
<dbReference type="GO" id="GO:0060003">
    <property type="term" value="P:copper ion export"/>
    <property type="evidence" value="ECO:0007669"/>
    <property type="project" value="TreeGrafter"/>
</dbReference>
<proteinExistence type="inferred from homology"/>
<feature type="domain" description="CzcB-like barrel-sandwich hybrid" evidence="5">
    <location>
        <begin position="69"/>
        <end position="141"/>
    </location>
</feature>
<dbReference type="PANTHER" id="PTHR30097:SF4">
    <property type="entry name" value="SLR6042 PROTEIN"/>
    <property type="match status" value="1"/>
</dbReference>
<dbReference type="Pfam" id="PF25975">
    <property type="entry name" value="CzcB_C"/>
    <property type="match status" value="1"/>
</dbReference>
<dbReference type="GO" id="GO:0016020">
    <property type="term" value="C:membrane"/>
    <property type="evidence" value="ECO:0007669"/>
    <property type="project" value="InterPro"/>
</dbReference>
<dbReference type="InterPro" id="IPR058647">
    <property type="entry name" value="BSH_CzcB-like"/>
</dbReference>
<evidence type="ECO:0000256" key="3">
    <source>
        <dbReference type="SAM" id="MobiDB-lite"/>
    </source>
</evidence>
<evidence type="ECO:0000259" key="5">
    <source>
        <dbReference type="Pfam" id="PF25973"/>
    </source>
</evidence>
<dbReference type="GO" id="GO:0030313">
    <property type="term" value="C:cell envelope"/>
    <property type="evidence" value="ECO:0007669"/>
    <property type="project" value="TreeGrafter"/>
</dbReference>
<evidence type="ECO:0000259" key="6">
    <source>
        <dbReference type="Pfam" id="PF25975"/>
    </source>
</evidence>
<feature type="domain" description="CzcB-like C-terminal circularly permuted SH3-like" evidence="6">
    <location>
        <begin position="228"/>
        <end position="289"/>
    </location>
</feature>
<feature type="domain" description="CusB-like beta-barrel" evidence="4">
    <location>
        <begin position="145"/>
        <end position="218"/>
    </location>
</feature>
<dbReference type="NCBIfam" id="TIGR01730">
    <property type="entry name" value="RND_mfp"/>
    <property type="match status" value="1"/>
</dbReference>
<dbReference type="InterPro" id="IPR011053">
    <property type="entry name" value="Single_hybrid_motif"/>
</dbReference>
<dbReference type="GO" id="GO:0022857">
    <property type="term" value="F:transmembrane transporter activity"/>
    <property type="evidence" value="ECO:0007669"/>
    <property type="project" value="InterPro"/>
</dbReference>
<reference evidence="7" key="1">
    <citation type="submission" date="2020-09" db="EMBL/GenBank/DDBJ databases">
        <title>Pelagicoccus enzymogenes sp. nov. with an EPS production, isolated from marine sediment.</title>
        <authorList>
            <person name="Feng X."/>
        </authorList>
    </citation>
    <scope>NUCLEOTIDE SEQUENCE</scope>
    <source>
        <strain evidence="7">NFK12</strain>
    </source>
</reference>
<dbReference type="PANTHER" id="PTHR30097">
    <property type="entry name" value="CATION EFFLUX SYSTEM PROTEIN CUSB"/>
    <property type="match status" value="1"/>
</dbReference>
<gene>
    <name evidence="7" type="ORF">IEN85_10620</name>
</gene>
<dbReference type="Pfam" id="PF25973">
    <property type="entry name" value="BSH_CzcB"/>
    <property type="match status" value="1"/>
</dbReference>
<dbReference type="CDD" id="cd06850">
    <property type="entry name" value="biotinyl_domain"/>
    <property type="match status" value="1"/>
</dbReference>
<dbReference type="InterPro" id="IPR006143">
    <property type="entry name" value="RND_pump_MFP"/>
</dbReference>
<protein>
    <submittedName>
        <fullName evidence="7">Efflux RND transporter periplasmic adaptor subunit</fullName>
    </submittedName>
</protein>
<dbReference type="SUPFAM" id="SSF51230">
    <property type="entry name" value="Single hybrid motif"/>
    <property type="match status" value="1"/>
</dbReference>
<keyword evidence="2" id="KW-0813">Transport</keyword>
<dbReference type="GO" id="GO:0015679">
    <property type="term" value="P:plasma membrane copper ion transport"/>
    <property type="evidence" value="ECO:0007669"/>
    <property type="project" value="TreeGrafter"/>
</dbReference>
<feature type="region of interest" description="Disordered" evidence="3">
    <location>
        <begin position="306"/>
        <end position="337"/>
    </location>
</feature>
<dbReference type="Pfam" id="PF25954">
    <property type="entry name" value="Beta-barrel_RND_2"/>
    <property type="match status" value="1"/>
</dbReference>
<evidence type="ECO:0000313" key="7">
    <source>
        <dbReference type="EMBL" id="MBD5779941.1"/>
    </source>
</evidence>
<organism evidence="7 8">
    <name type="scientific">Pelagicoccus enzymogenes</name>
    <dbReference type="NCBI Taxonomy" id="2773457"/>
    <lineage>
        <taxon>Bacteria</taxon>
        <taxon>Pseudomonadati</taxon>
        <taxon>Verrucomicrobiota</taxon>
        <taxon>Opitutia</taxon>
        <taxon>Puniceicoccales</taxon>
        <taxon>Pelagicoccaceae</taxon>
        <taxon>Pelagicoccus</taxon>
    </lineage>
</organism>
<comment type="similarity">
    <text evidence="1">Belongs to the membrane fusion protein (MFP) (TC 8.A.1) family.</text>
</comment>
<dbReference type="InterPro" id="IPR058792">
    <property type="entry name" value="Beta-barrel_RND_2"/>
</dbReference>
<dbReference type="Gene3D" id="2.40.30.170">
    <property type="match status" value="1"/>
</dbReference>
<accession>A0A927IH88</accession>
<evidence type="ECO:0000256" key="2">
    <source>
        <dbReference type="ARBA" id="ARBA00022448"/>
    </source>
</evidence>